<name>A0A821V410_9BILA</name>
<reference evidence="1" key="1">
    <citation type="submission" date="2021-02" db="EMBL/GenBank/DDBJ databases">
        <authorList>
            <person name="Nowell W R."/>
        </authorList>
    </citation>
    <scope>NUCLEOTIDE SEQUENCE</scope>
</reference>
<gene>
    <name evidence="1" type="ORF">UJA718_LOCUS45544</name>
</gene>
<proteinExistence type="predicted"/>
<feature type="non-terminal residue" evidence="1">
    <location>
        <position position="1"/>
    </location>
</feature>
<evidence type="ECO:0000313" key="2">
    <source>
        <dbReference type="Proteomes" id="UP000663873"/>
    </source>
</evidence>
<dbReference type="Proteomes" id="UP000663873">
    <property type="component" value="Unassembled WGS sequence"/>
</dbReference>
<accession>A0A821V410</accession>
<keyword evidence="2" id="KW-1185">Reference proteome</keyword>
<organism evidence="1 2">
    <name type="scientific">Rotaria socialis</name>
    <dbReference type="NCBI Taxonomy" id="392032"/>
    <lineage>
        <taxon>Eukaryota</taxon>
        <taxon>Metazoa</taxon>
        <taxon>Spiralia</taxon>
        <taxon>Gnathifera</taxon>
        <taxon>Rotifera</taxon>
        <taxon>Eurotatoria</taxon>
        <taxon>Bdelloidea</taxon>
        <taxon>Philodinida</taxon>
        <taxon>Philodinidae</taxon>
        <taxon>Rotaria</taxon>
    </lineage>
</organism>
<dbReference type="EMBL" id="CAJOBP010076909">
    <property type="protein sequence ID" value="CAF4901528.1"/>
    <property type="molecule type" value="Genomic_DNA"/>
</dbReference>
<dbReference type="AlphaFoldDB" id="A0A821V410"/>
<evidence type="ECO:0000313" key="1">
    <source>
        <dbReference type="EMBL" id="CAF4901528.1"/>
    </source>
</evidence>
<sequence>DHYRDDAQMHHFLDTNLYRAKPRVSDWLLDISSLSYVEMYQF</sequence>
<comment type="caution">
    <text evidence="1">The sequence shown here is derived from an EMBL/GenBank/DDBJ whole genome shotgun (WGS) entry which is preliminary data.</text>
</comment>
<protein>
    <submittedName>
        <fullName evidence="1">Uncharacterized protein</fullName>
    </submittedName>
</protein>